<dbReference type="InterPro" id="IPR038765">
    <property type="entry name" value="Papain-like_cys_pep_sf"/>
</dbReference>
<gene>
    <name evidence="6" type="ORF">ACFPM3_18190</name>
</gene>
<feature type="domain" description="NlpC/P60" evidence="5">
    <location>
        <begin position="3"/>
        <end position="66"/>
    </location>
</feature>
<evidence type="ECO:0000256" key="3">
    <source>
        <dbReference type="ARBA" id="ARBA00022801"/>
    </source>
</evidence>
<evidence type="ECO:0000259" key="5">
    <source>
        <dbReference type="Pfam" id="PF00877"/>
    </source>
</evidence>
<dbReference type="Proteomes" id="UP001595829">
    <property type="component" value="Unassembled WGS sequence"/>
</dbReference>
<name>A0ABV9XHC9_9ACTN</name>
<proteinExistence type="inferred from homology"/>
<evidence type="ECO:0000313" key="7">
    <source>
        <dbReference type="Proteomes" id="UP001595829"/>
    </source>
</evidence>
<sequence length="211" mass="22798">MQGAYGVVGVTGSRTTYTRIHDGRAGSADALQPGDLVFTEGSASGQQHVSMFIGDGLVVHPPHHEARQAPGRGRILHGYFLSRAPSLTTAQRRRVRNDPLVHPVRRAHHQREHVGILDPPQADVRGRQFGKLLGRPAPGRACGLDPTCLRRQAGGMRHPSAAPNLGCLRAQRRGALSTEPTVACITSISCHGPARSLHPLVVNSEWRKAKR</sequence>
<evidence type="ECO:0000313" key="6">
    <source>
        <dbReference type="EMBL" id="MFC5024063.1"/>
    </source>
</evidence>
<keyword evidence="2" id="KW-0645">Protease</keyword>
<dbReference type="EMBL" id="JBHSJD010000014">
    <property type="protein sequence ID" value="MFC5024063.1"/>
    <property type="molecule type" value="Genomic_DNA"/>
</dbReference>
<protein>
    <submittedName>
        <fullName evidence="6">NlpC/P60 family protein</fullName>
    </submittedName>
</protein>
<comment type="similarity">
    <text evidence="1">Belongs to the peptidase C40 family.</text>
</comment>
<evidence type="ECO:0000256" key="4">
    <source>
        <dbReference type="ARBA" id="ARBA00022807"/>
    </source>
</evidence>
<evidence type="ECO:0000256" key="1">
    <source>
        <dbReference type="ARBA" id="ARBA00007074"/>
    </source>
</evidence>
<keyword evidence="7" id="KW-1185">Reference proteome</keyword>
<dbReference type="Pfam" id="PF00877">
    <property type="entry name" value="NLPC_P60"/>
    <property type="match status" value="1"/>
</dbReference>
<keyword evidence="4" id="KW-0788">Thiol protease</keyword>
<dbReference type="InterPro" id="IPR000064">
    <property type="entry name" value="NLP_P60_dom"/>
</dbReference>
<comment type="caution">
    <text evidence="6">The sequence shown here is derived from an EMBL/GenBank/DDBJ whole genome shotgun (WGS) entry which is preliminary data.</text>
</comment>
<keyword evidence="3" id="KW-0378">Hydrolase</keyword>
<dbReference type="Gene3D" id="3.90.1720.10">
    <property type="entry name" value="endopeptidase domain like (from Nostoc punctiforme)"/>
    <property type="match status" value="1"/>
</dbReference>
<dbReference type="PANTHER" id="PTHR47359:SF3">
    <property type="entry name" value="NLP_P60 DOMAIN-CONTAINING PROTEIN-RELATED"/>
    <property type="match status" value="1"/>
</dbReference>
<evidence type="ECO:0000256" key="2">
    <source>
        <dbReference type="ARBA" id="ARBA00022670"/>
    </source>
</evidence>
<accession>A0ABV9XHC9</accession>
<dbReference type="SUPFAM" id="SSF54001">
    <property type="entry name" value="Cysteine proteinases"/>
    <property type="match status" value="1"/>
</dbReference>
<organism evidence="6 7">
    <name type="scientific">Streptomyces coeruleoprunus</name>
    <dbReference type="NCBI Taxonomy" id="285563"/>
    <lineage>
        <taxon>Bacteria</taxon>
        <taxon>Bacillati</taxon>
        <taxon>Actinomycetota</taxon>
        <taxon>Actinomycetes</taxon>
        <taxon>Kitasatosporales</taxon>
        <taxon>Streptomycetaceae</taxon>
        <taxon>Streptomyces</taxon>
    </lineage>
</organism>
<dbReference type="PANTHER" id="PTHR47359">
    <property type="entry name" value="PEPTIDOGLYCAN DL-ENDOPEPTIDASE CWLO"/>
    <property type="match status" value="1"/>
</dbReference>
<reference evidence="7" key="1">
    <citation type="journal article" date="2019" name="Int. J. Syst. Evol. Microbiol.">
        <title>The Global Catalogue of Microorganisms (GCM) 10K type strain sequencing project: providing services to taxonomists for standard genome sequencing and annotation.</title>
        <authorList>
            <consortium name="The Broad Institute Genomics Platform"/>
            <consortium name="The Broad Institute Genome Sequencing Center for Infectious Disease"/>
            <person name="Wu L."/>
            <person name="Ma J."/>
        </authorList>
    </citation>
    <scope>NUCLEOTIDE SEQUENCE [LARGE SCALE GENOMIC DNA]</scope>
    <source>
        <strain evidence="7">CGMCC 4.1648</strain>
    </source>
</reference>
<dbReference type="RefSeq" id="WP_345686002.1">
    <property type="nucleotide sequence ID" value="NZ_BAABIT010000001.1"/>
</dbReference>
<dbReference type="InterPro" id="IPR051794">
    <property type="entry name" value="PG_Endopeptidase_C40"/>
</dbReference>